<reference evidence="2" key="1">
    <citation type="journal article" date="2023" name="Mol. Ecol. Resour.">
        <title>Chromosome-level genome assembly of a triploid poplar Populus alba 'Berolinensis'.</title>
        <authorList>
            <person name="Chen S."/>
            <person name="Yu Y."/>
            <person name="Wang X."/>
            <person name="Wang S."/>
            <person name="Zhang T."/>
            <person name="Zhou Y."/>
            <person name="He R."/>
            <person name="Meng N."/>
            <person name="Wang Y."/>
            <person name="Liu W."/>
            <person name="Liu Z."/>
            <person name="Liu J."/>
            <person name="Guo Q."/>
            <person name="Huang H."/>
            <person name="Sederoff R.R."/>
            <person name="Wang G."/>
            <person name="Qu G."/>
            <person name="Chen S."/>
        </authorList>
    </citation>
    <scope>NUCLEOTIDE SEQUENCE</scope>
    <source>
        <strain evidence="2">SC-2020</strain>
    </source>
</reference>
<gene>
    <name evidence="2" type="ORF">NC653_037647</name>
</gene>
<feature type="transmembrane region" description="Helical" evidence="1">
    <location>
        <begin position="82"/>
        <end position="98"/>
    </location>
</feature>
<accession>A0AAD6PSF8</accession>
<evidence type="ECO:0000256" key="1">
    <source>
        <dbReference type="SAM" id="Phobius"/>
    </source>
</evidence>
<name>A0AAD6PSF8_9ROSI</name>
<proteinExistence type="predicted"/>
<protein>
    <submittedName>
        <fullName evidence="2">Uncharacterized protein</fullName>
    </submittedName>
</protein>
<organism evidence="2 3">
    <name type="scientific">Populus alba x Populus x berolinensis</name>
    <dbReference type="NCBI Taxonomy" id="444605"/>
    <lineage>
        <taxon>Eukaryota</taxon>
        <taxon>Viridiplantae</taxon>
        <taxon>Streptophyta</taxon>
        <taxon>Embryophyta</taxon>
        <taxon>Tracheophyta</taxon>
        <taxon>Spermatophyta</taxon>
        <taxon>Magnoliopsida</taxon>
        <taxon>eudicotyledons</taxon>
        <taxon>Gunneridae</taxon>
        <taxon>Pentapetalae</taxon>
        <taxon>rosids</taxon>
        <taxon>fabids</taxon>
        <taxon>Malpighiales</taxon>
        <taxon>Salicaceae</taxon>
        <taxon>Saliceae</taxon>
        <taxon>Populus</taxon>
    </lineage>
</organism>
<keyword evidence="1" id="KW-0812">Transmembrane</keyword>
<evidence type="ECO:0000313" key="3">
    <source>
        <dbReference type="Proteomes" id="UP001164929"/>
    </source>
</evidence>
<dbReference type="Proteomes" id="UP001164929">
    <property type="component" value="Chromosome 17"/>
</dbReference>
<dbReference type="AlphaFoldDB" id="A0AAD6PSF8"/>
<comment type="caution">
    <text evidence="2">The sequence shown here is derived from an EMBL/GenBank/DDBJ whole genome shotgun (WGS) entry which is preliminary data.</text>
</comment>
<keyword evidence="3" id="KW-1185">Reference proteome</keyword>
<dbReference type="EMBL" id="JAQIZT010000017">
    <property type="protein sequence ID" value="KAJ6959380.1"/>
    <property type="molecule type" value="Genomic_DNA"/>
</dbReference>
<sequence>MELLLVSGESKPIFKESGGWSERTTAPNSMLVFNAQLFISQPIAPFNSITTQILEPCNIHLQFLQSVMCFLSFFFFVRFSRGMFNFYSVCLLILYLIWDF</sequence>
<keyword evidence="1" id="KW-0472">Membrane</keyword>
<keyword evidence="1" id="KW-1133">Transmembrane helix</keyword>
<evidence type="ECO:0000313" key="2">
    <source>
        <dbReference type="EMBL" id="KAJ6959380.1"/>
    </source>
</evidence>